<evidence type="ECO:0000313" key="3">
    <source>
        <dbReference type="EnsemblMetazoa" id="HelroP174125"/>
    </source>
</evidence>
<evidence type="ECO:0000313" key="4">
    <source>
        <dbReference type="Proteomes" id="UP000015101"/>
    </source>
</evidence>
<evidence type="ECO:0000313" key="2">
    <source>
        <dbReference type="EMBL" id="ESO03225.1"/>
    </source>
</evidence>
<protein>
    <submittedName>
        <fullName evidence="2 3">Uncharacterized protein</fullName>
    </submittedName>
</protein>
<dbReference type="EMBL" id="KB096676">
    <property type="protein sequence ID" value="ESO03225.1"/>
    <property type="molecule type" value="Genomic_DNA"/>
</dbReference>
<evidence type="ECO:0000256" key="1">
    <source>
        <dbReference type="SAM" id="MobiDB-lite"/>
    </source>
</evidence>
<dbReference type="RefSeq" id="XP_009018918.1">
    <property type="nucleotide sequence ID" value="XM_009020670.1"/>
</dbReference>
<dbReference type="AlphaFoldDB" id="T1F7N5"/>
<dbReference type="Proteomes" id="UP000015101">
    <property type="component" value="Unassembled WGS sequence"/>
</dbReference>
<feature type="compositionally biased region" description="Basic and acidic residues" evidence="1">
    <location>
        <begin position="80"/>
        <end position="92"/>
    </location>
</feature>
<dbReference type="KEGG" id="hro:HELRODRAFT_174125"/>
<dbReference type="EMBL" id="AMQM01004816">
    <property type="status" value="NOT_ANNOTATED_CDS"/>
    <property type="molecule type" value="Genomic_DNA"/>
</dbReference>
<feature type="compositionally biased region" description="Polar residues" evidence="1">
    <location>
        <begin position="93"/>
        <end position="108"/>
    </location>
</feature>
<keyword evidence="4" id="KW-1185">Reference proteome</keyword>
<reference evidence="3" key="3">
    <citation type="submission" date="2015-06" db="UniProtKB">
        <authorList>
            <consortium name="EnsemblMetazoa"/>
        </authorList>
    </citation>
    <scope>IDENTIFICATION</scope>
</reference>
<reference evidence="2 4" key="2">
    <citation type="journal article" date="2013" name="Nature">
        <title>Insights into bilaterian evolution from three spiralian genomes.</title>
        <authorList>
            <person name="Simakov O."/>
            <person name="Marletaz F."/>
            <person name="Cho S.J."/>
            <person name="Edsinger-Gonzales E."/>
            <person name="Havlak P."/>
            <person name="Hellsten U."/>
            <person name="Kuo D.H."/>
            <person name="Larsson T."/>
            <person name="Lv J."/>
            <person name="Arendt D."/>
            <person name="Savage R."/>
            <person name="Osoegawa K."/>
            <person name="de Jong P."/>
            <person name="Grimwood J."/>
            <person name="Chapman J.A."/>
            <person name="Shapiro H."/>
            <person name="Aerts A."/>
            <person name="Otillar R.P."/>
            <person name="Terry A.Y."/>
            <person name="Boore J.L."/>
            <person name="Grigoriev I.V."/>
            <person name="Lindberg D.R."/>
            <person name="Seaver E.C."/>
            <person name="Weisblat D.A."/>
            <person name="Putnam N.H."/>
            <person name="Rokhsar D.S."/>
        </authorList>
    </citation>
    <scope>NUCLEOTIDE SEQUENCE</scope>
</reference>
<organism evidence="3 4">
    <name type="scientific">Helobdella robusta</name>
    <name type="common">Californian leech</name>
    <dbReference type="NCBI Taxonomy" id="6412"/>
    <lineage>
        <taxon>Eukaryota</taxon>
        <taxon>Metazoa</taxon>
        <taxon>Spiralia</taxon>
        <taxon>Lophotrochozoa</taxon>
        <taxon>Annelida</taxon>
        <taxon>Clitellata</taxon>
        <taxon>Hirudinea</taxon>
        <taxon>Rhynchobdellida</taxon>
        <taxon>Glossiphoniidae</taxon>
        <taxon>Helobdella</taxon>
    </lineage>
</organism>
<dbReference type="HOGENOM" id="CLU_812051_0_0_1"/>
<dbReference type="InParanoid" id="T1F7N5"/>
<dbReference type="EnsemblMetazoa" id="HelroT174125">
    <property type="protein sequence ID" value="HelroP174125"/>
    <property type="gene ID" value="HelroG174125"/>
</dbReference>
<gene>
    <name evidence="3" type="primary">20204834</name>
    <name evidence="2" type="ORF">HELRODRAFT_174125</name>
</gene>
<accession>T1F7N5</accession>
<dbReference type="CTD" id="20204834"/>
<reference evidence="4" key="1">
    <citation type="submission" date="2012-12" db="EMBL/GenBank/DDBJ databases">
        <authorList>
            <person name="Hellsten U."/>
            <person name="Grimwood J."/>
            <person name="Chapman J.A."/>
            <person name="Shapiro H."/>
            <person name="Aerts A."/>
            <person name="Otillar R.P."/>
            <person name="Terry A.Y."/>
            <person name="Boore J.L."/>
            <person name="Simakov O."/>
            <person name="Marletaz F."/>
            <person name="Cho S.-J."/>
            <person name="Edsinger-Gonzales E."/>
            <person name="Havlak P."/>
            <person name="Kuo D.-H."/>
            <person name="Larsson T."/>
            <person name="Lv J."/>
            <person name="Arendt D."/>
            <person name="Savage R."/>
            <person name="Osoegawa K."/>
            <person name="de Jong P."/>
            <person name="Lindberg D.R."/>
            <person name="Seaver E.C."/>
            <person name="Weisblat D.A."/>
            <person name="Putnam N.H."/>
            <person name="Grigoriev I.V."/>
            <person name="Rokhsar D.S."/>
        </authorList>
    </citation>
    <scope>NUCLEOTIDE SEQUENCE</scope>
</reference>
<name>T1F7N5_HELRO</name>
<dbReference type="GeneID" id="20204834"/>
<proteinExistence type="predicted"/>
<feature type="region of interest" description="Disordered" evidence="1">
    <location>
        <begin position="80"/>
        <end position="114"/>
    </location>
</feature>
<sequence length="342" mass="38845">MSFHCRTNVPKTAQEACYDKTSISLKLKTNRELVYDTYPLGVEDGKCSCFNRLPDSIEFLEFYPNIPTIDAIYSEKYEKVDNRQKTTSDKQTTKGFSNTPDKNGNTVGPGTYDDDQVIEKSHDVPRVHLLLDDGFSAYSHCKSSTNVDGYDLFDECSRGCNEGWSDINCRKRDIPFNESQCRCTMKHVQFDIRIHDIGPRTVCACPYPMYKTSDNECRRINALDRFRIKLNETLDISARLDIRNFVKTCSEYDGEASHITLPMCVNCQDMQLKSKYVIIMQSEERSTTTRLAFGSIDVYEAGCHINNGNCGEDLVCVESVDEIKCVPTQRRTISVTTSVTLG</sequence>